<accession>M0QP52</accession>
<gene>
    <name evidence="1" type="ORF">GS4_23_00160</name>
</gene>
<proteinExistence type="predicted"/>
<name>M0QP52_9ACTN</name>
<organism evidence="1 2">
    <name type="scientific">Gordonia soli NBRC 108243</name>
    <dbReference type="NCBI Taxonomy" id="1223545"/>
    <lineage>
        <taxon>Bacteria</taxon>
        <taxon>Bacillati</taxon>
        <taxon>Actinomycetota</taxon>
        <taxon>Actinomycetes</taxon>
        <taxon>Mycobacteriales</taxon>
        <taxon>Gordoniaceae</taxon>
        <taxon>Gordonia</taxon>
    </lineage>
</organism>
<evidence type="ECO:0000313" key="2">
    <source>
        <dbReference type="Proteomes" id="UP000011666"/>
    </source>
</evidence>
<dbReference type="Proteomes" id="UP000011666">
    <property type="component" value="Unassembled WGS sequence"/>
</dbReference>
<reference evidence="1 2" key="1">
    <citation type="submission" date="2013-01" db="EMBL/GenBank/DDBJ databases">
        <title>Whole genome shotgun sequence of Gordonia soli NBRC 108243.</title>
        <authorList>
            <person name="Isaki-Nakamura S."/>
            <person name="Hosoyama A."/>
            <person name="Tsuchikane K."/>
            <person name="Ando Y."/>
            <person name="Baba S."/>
            <person name="Ohji S."/>
            <person name="Hamada M."/>
            <person name="Tamura T."/>
            <person name="Yamazoe A."/>
            <person name="Yamazaki S."/>
            <person name="Fujita N."/>
        </authorList>
    </citation>
    <scope>NUCLEOTIDE SEQUENCE [LARGE SCALE GENOMIC DNA]</scope>
    <source>
        <strain evidence="1 2">NBRC 108243</strain>
    </source>
</reference>
<sequence length="113" mass="11814">MSDFTVDKPAISGSAKKIASAASRINLLRMSPSFELLDGSFSGATNNMHGIASTGDQKIKTSLRNGGEHVRGWSELVSGCRDIVASVDDSTAADVRATVPLPAAVAVDPDNRR</sequence>
<dbReference type="EMBL" id="BANX01000023">
    <property type="protein sequence ID" value="GAC69222.1"/>
    <property type="molecule type" value="Genomic_DNA"/>
</dbReference>
<keyword evidence="2" id="KW-1185">Reference proteome</keyword>
<protein>
    <submittedName>
        <fullName evidence="1">Uncharacterized protein</fullName>
    </submittedName>
</protein>
<evidence type="ECO:0000313" key="1">
    <source>
        <dbReference type="EMBL" id="GAC69222.1"/>
    </source>
</evidence>
<dbReference type="RefSeq" id="WP_007622070.1">
    <property type="nucleotide sequence ID" value="NZ_BANX01000023.1"/>
</dbReference>
<comment type="caution">
    <text evidence="1">The sequence shown here is derived from an EMBL/GenBank/DDBJ whole genome shotgun (WGS) entry which is preliminary data.</text>
</comment>
<dbReference type="OrthoDB" id="4775464at2"/>
<dbReference type="AlphaFoldDB" id="M0QP52"/>